<dbReference type="InterPro" id="IPR004556">
    <property type="entry name" value="HemK-like"/>
</dbReference>
<comment type="function">
    <text evidence="5">Methylates the class 1 translation termination release factors RF1/PrfA and RF2/PrfB on the glutamine residue of the universally conserved GGQ motif.</text>
</comment>
<evidence type="ECO:0000256" key="3">
    <source>
        <dbReference type="ARBA" id="ARBA00022691"/>
    </source>
</evidence>
<dbReference type="InterPro" id="IPR029063">
    <property type="entry name" value="SAM-dependent_MTases_sf"/>
</dbReference>
<reference evidence="8 9" key="1">
    <citation type="journal article" date="2016" name="PLoS ONE">
        <title>Whole-Genome Sequence Analysis of Bombella intestini LMG 28161T, a Novel Acetic Acid Bacterium Isolated from the Crop of a Red-Tailed Bumble Bee, Bombus lapidarius.</title>
        <authorList>
            <person name="Li L."/>
            <person name="Illeghems K."/>
            <person name="Van Kerrebroeck S."/>
            <person name="Borremans W."/>
            <person name="Cleenwerck I."/>
            <person name="Smagghe G."/>
            <person name="De Vuyst L."/>
            <person name="Vandamme P."/>
        </authorList>
    </citation>
    <scope>NUCLEOTIDE SEQUENCE [LARGE SCALE GENOMIC DNA]</scope>
    <source>
        <strain evidence="8 9">R-52487</strain>
    </source>
</reference>
<feature type="binding site" evidence="5">
    <location>
        <begin position="185"/>
        <end position="188"/>
    </location>
    <ligand>
        <name>substrate</name>
    </ligand>
</feature>
<proteinExistence type="inferred from homology"/>
<dbReference type="PANTHER" id="PTHR18895">
    <property type="entry name" value="HEMK METHYLTRANSFERASE"/>
    <property type="match status" value="1"/>
</dbReference>
<dbReference type="RefSeq" id="WP_077395633.1">
    <property type="nucleotide sequence ID" value="NZ_JATM01000001.1"/>
</dbReference>
<dbReference type="PANTHER" id="PTHR18895:SF74">
    <property type="entry name" value="MTRF1L RELEASE FACTOR GLUTAMINE METHYLTRANSFERASE"/>
    <property type="match status" value="1"/>
</dbReference>
<keyword evidence="3 5" id="KW-0949">S-adenosyl-L-methionine</keyword>
<keyword evidence="2 5" id="KW-0808">Transferase</keyword>
<evidence type="ECO:0000256" key="1">
    <source>
        <dbReference type="ARBA" id="ARBA00022603"/>
    </source>
</evidence>
<dbReference type="InterPro" id="IPR007848">
    <property type="entry name" value="Small_mtfrase_dom"/>
</dbReference>
<dbReference type="PROSITE" id="PS00092">
    <property type="entry name" value="N6_MTASE"/>
    <property type="match status" value="1"/>
</dbReference>
<protein>
    <recommendedName>
        <fullName evidence="5">Release factor glutamine methyltransferase</fullName>
        <shortName evidence="5">RF MTase</shortName>
        <ecNumber evidence="5">2.1.1.297</ecNumber>
    </recommendedName>
    <alternativeName>
        <fullName evidence="5">N5-glutamine methyltransferase PrmC</fullName>
    </alternativeName>
    <alternativeName>
        <fullName evidence="5">Protein-(glutamine-N5) MTase PrmC</fullName>
    </alternativeName>
    <alternativeName>
        <fullName evidence="5">Protein-glutamine N-methyltransferase PrmC</fullName>
    </alternativeName>
</protein>
<dbReference type="OrthoDB" id="9800643at2"/>
<dbReference type="CDD" id="cd02440">
    <property type="entry name" value="AdoMet_MTases"/>
    <property type="match status" value="1"/>
</dbReference>
<dbReference type="InterPro" id="IPR019874">
    <property type="entry name" value="RF_methyltr_PrmC"/>
</dbReference>
<name>A0A1S8GSJ8_9PROT</name>
<feature type="domain" description="Release factor glutamine methyltransferase N-terminal" evidence="7">
    <location>
        <begin position="6"/>
        <end position="73"/>
    </location>
</feature>
<evidence type="ECO:0000256" key="5">
    <source>
        <dbReference type="HAMAP-Rule" id="MF_02126"/>
    </source>
</evidence>
<dbReference type="NCBIfam" id="TIGR00536">
    <property type="entry name" value="hemK_fam"/>
    <property type="match status" value="1"/>
</dbReference>
<feature type="binding site" evidence="5">
    <location>
        <position position="171"/>
    </location>
    <ligand>
        <name>S-adenosyl-L-methionine</name>
        <dbReference type="ChEBI" id="CHEBI:59789"/>
    </ligand>
</feature>
<evidence type="ECO:0000256" key="2">
    <source>
        <dbReference type="ARBA" id="ARBA00022679"/>
    </source>
</evidence>
<evidence type="ECO:0000313" key="8">
    <source>
        <dbReference type="EMBL" id="OOL19818.1"/>
    </source>
</evidence>
<keyword evidence="9" id="KW-1185">Reference proteome</keyword>
<comment type="similarity">
    <text evidence="5">Belongs to the protein N5-glutamine methyltransferase family. PrmC subfamily.</text>
</comment>
<dbReference type="GO" id="GO:0102559">
    <property type="term" value="F:peptide chain release factor N(5)-glutamine methyltransferase activity"/>
    <property type="evidence" value="ECO:0007669"/>
    <property type="project" value="UniProtKB-EC"/>
</dbReference>
<feature type="domain" description="Methyltransferase small" evidence="6">
    <location>
        <begin position="97"/>
        <end position="194"/>
    </location>
</feature>
<dbReference type="Gene3D" id="1.10.8.10">
    <property type="entry name" value="DNA helicase RuvA subunit, C-terminal domain"/>
    <property type="match status" value="1"/>
</dbReference>
<evidence type="ECO:0000313" key="9">
    <source>
        <dbReference type="Proteomes" id="UP000200980"/>
    </source>
</evidence>
<dbReference type="NCBIfam" id="TIGR03534">
    <property type="entry name" value="RF_mod_PrmC"/>
    <property type="match status" value="1"/>
</dbReference>
<feature type="binding site" evidence="5">
    <location>
        <position position="142"/>
    </location>
    <ligand>
        <name>S-adenosyl-L-methionine</name>
        <dbReference type="ChEBI" id="CHEBI:59789"/>
    </ligand>
</feature>
<feature type="binding site" evidence="5">
    <location>
        <position position="185"/>
    </location>
    <ligand>
        <name>S-adenosyl-L-methionine</name>
        <dbReference type="ChEBI" id="CHEBI:59789"/>
    </ligand>
</feature>
<organism evidence="8 9">
    <name type="scientific">Bombella intestini</name>
    <dbReference type="NCBI Taxonomy" id="1539051"/>
    <lineage>
        <taxon>Bacteria</taxon>
        <taxon>Pseudomonadati</taxon>
        <taxon>Pseudomonadota</taxon>
        <taxon>Alphaproteobacteria</taxon>
        <taxon>Acetobacterales</taxon>
        <taxon>Acetobacteraceae</taxon>
        <taxon>Bombella</taxon>
    </lineage>
</organism>
<dbReference type="InterPro" id="IPR050320">
    <property type="entry name" value="N5-glutamine_MTase"/>
</dbReference>
<comment type="caution">
    <text evidence="8">The sequence shown here is derived from an EMBL/GenBank/DDBJ whole genome shotgun (WGS) entry which is preliminary data.</text>
</comment>
<dbReference type="EMBL" id="JATM01000001">
    <property type="protein sequence ID" value="OOL19818.1"/>
    <property type="molecule type" value="Genomic_DNA"/>
</dbReference>
<dbReference type="Pfam" id="PF05175">
    <property type="entry name" value="MTS"/>
    <property type="match status" value="1"/>
</dbReference>
<comment type="catalytic activity">
    <reaction evidence="4 5">
        <text>L-glutaminyl-[peptide chain release factor] + S-adenosyl-L-methionine = N(5)-methyl-L-glutaminyl-[peptide chain release factor] + S-adenosyl-L-homocysteine + H(+)</text>
        <dbReference type="Rhea" id="RHEA:42896"/>
        <dbReference type="Rhea" id="RHEA-COMP:10271"/>
        <dbReference type="Rhea" id="RHEA-COMP:10272"/>
        <dbReference type="ChEBI" id="CHEBI:15378"/>
        <dbReference type="ChEBI" id="CHEBI:30011"/>
        <dbReference type="ChEBI" id="CHEBI:57856"/>
        <dbReference type="ChEBI" id="CHEBI:59789"/>
        <dbReference type="ChEBI" id="CHEBI:61891"/>
        <dbReference type="EC" id="2.1.1.297"/>
    </reaction>
</comment>
<dbReference type="Gene3D" id="3.40.50.150">
    <property type="entry name" value="Vaccinia Virus protein VP39"/>
    <property type="match status" value="1"/>
</dbReference>
<keyword evidence="1 5" id="KW-0489">Methyltransferase</keyword>
<dbReference type="GO" id="GO:0003676">
    <property type="term" value="F:nucleic acid binding"/>
    <property type="evidence" value="ECO:0007669"/>
    <property type="project" value="InterPro"/>
</dbReference>
<dbReference type="AlphaFoldDB" id="A0A1S8GSJ8"/>
<evidence type="ECO:0000259" key="7">
    <source>
        <dbReference type="Pfam" id="PF17827"/>
    </source>
</evidence>
<dbReference type="Proteomes" id="UP000200980">
    <property type="component" value="Unassembled WGS sequence"/>
</dbReference>
<dbReference type="GO" id="GO:0032259">
    <property type="term" value="P:methylation"/>
    <property type="evidence" value="ECO:0007669"/>
    <property type="project" value="UniProtKB-KW"/>
</dbReference>
<sequence>MRKINLLEQARERLFQAGIEEAASEARLLLCWACGWTRMELMQRDDVPDEVAEKFQAAIQRRSQREPVAFIIGEQGFWTLDLYVSPETLIPRGDSETLLEALLDHRRDRQAVRSVLDLGTGTGCLLLAALSEYPQAWGLGVDIAPAAAALAQQNARRNGLSDRADFMAGDWAAAVRGQFDVVLSNPPYIEHADMARLMPDVAVYEPHRALDGGDDGLTAYRILCKSLPRLLAEGGCAVLELGIGQTQAVTELAEAEGLTVLECRKDLGGVERALVLAFSKESSWLMG</sequence>
<dbReference type="STRING" id="1539051.AL01_02335"/>
<dbReference type="InterPro" id="IPR040758">
    <property type="entry name" value="PrmC_N"/>
</dbReference>
<dbReference type="SUPFAM" id="SSF53335">
    <property type="entry name" value="S-adenosyl-L-methionine-dependent methyltransferases"/>
    <property type="match status" value="1"/>
</dbReference>
<dbReference type="Pfam" id="PF17827">
    <property type="entry name" value="PrmC_N"/>
    <property type="match status" value="1"/>
</dbReference>
<evidence type="ECO:0000256" key="4">
    <source>
        <dbReference type="ARBA" id="ARBA00048391"/>
    </source>
</evidence>
<feature type="binding site" evidence="5">
    <location>
        <begin position="119"/>
        <end position="123"/>
    </location>
    <ligand>
        <name>S-adenosyl-L-methionine</name>
        <dbReference type="ChEBI" id="CHEBI:59789"/>
    </ligand>
</feature>
<dbReference type="InterPro" id="IPR002052">
    <property type="entry name" value="DNA_methylase_N6_adenine_CS"/>
</dbReference>
<accession>A0A1S8GSJ8</accession>
<dbReference type="EC" id="2.1.1.297" evidence="5"/>
<dbReference type="HAMAP" id="MF_02126">
    <property type="entry name" value="RF_methyltr_PrmC"/>
    <property type="match status" value="1"/>
</dbReference>
<evidence type="ECO:0000259" key="6">
    <source>
        <dbReference type="Pfam" id="PF05175"/>
    </source>
</evidence>
<gene>
    <name evidence="5" type="primary">prmC</name>
    <name evidence="8" type="ORF">AL01_02335</name>
</gene>